<reference evidence="1" key="1">
    <citation type="submission" date="2022-01" db="EMBL/GenBank/DDBJ databases">
        <authorList>
            <person name="King R."/>
        </authorList>
    </citation>
    <scope>NUCLEOTIDE SEQUENCE</scope>
</reference>
<proteinExistence type="predicted"/>
<dbReference type="Proteomes" id="UP001153636">
    <property type="component" value="Chromosome 1"/>
</dbReference>
<protein>
    <submittedName>
        <fullName evidence="1">Uncharacterized protein</fullName>
    </submittedName>
</protein>
<sequence length="232" mass="26467">MSGTLVNVLFLKRSLVSFTHTVFIIIRNCIFKITSRRFVSKLLLRLPNHFFPRYRVLVSHVLVENNRKTRESVGYLLDKSSTSSNDTFTSSEDSSEEILAVNEDCYQCCKYCRTQYYIGRELPEYCTPSQIKTEAFTNATSTPCEQIELLLTPPLRKITPSELNSVKLRKSADFLGRPKTPELNDLLRTLRKRFAVMHSSVLSDTEGNFNDDDDDSCSFLVSSTDCIEIACS</sequence>
<dbReference type="EMBL" id="OV651813">
    <property type="protein sequence ID" value="CAH1099854.1"/>
    <property type="molecule type" value="Genomic_DNA"/>
</dbReference>
<evidence type="ECO:0000313" key="2">
    <source>
        <dbReference type="Proteomes" id="UP001153636"/>
    </source>
</evidence>
<organism evidence="1 2">
    <name type="scientific">Psylliodes chrysocephalus</name>
    <dbReference type="NCBI Taxonomy" id="3402493"/>
    <lineage>
        <taxon>Eukaryota</taxon>
        <taxon>Metazoa</taxon>
        <taxon>Ecdysozoa</taxon>
        <taxon>Arthropoda</taxon>
        <taxon>Hexapoda</taxon>
        <taxon>Insecta</taxon>
        <taxon>Pterygota</taxon>
        <taxon>Neoptera</taxon>
        <taxon>Endopterygota</taxon>
        <taxon>Coleoptera</taxon>
        <taxon>Polyphaga</taxon>
        <taxon>Cucujiformia</taxon>
        <taxon>Chrysomeloidea</taxon>
        <taxon>Chrysomelidae</taxon>
        <taxon>Galerucinae</taxon>
        <taxon>Alticini</taxon>
        <taxon>Psylliodes</taxon>
    </lineage>
</organism>
<accession>A0A9P0CD68</accession>
<dbReference type="AlphaFoldDB" id="A0A9P0CD68"/>
<name>A0A9P0CD68_9CUCU</name>
<keyword evidence="2" id="KW-1185">Reference proteome</keyword>
<gene>
    <name evidence="1" type="ORF">PSYICH_LOCUS1119</name>
</gene>
<dbReference type="OrthoDB" id="2133332at2759"/>
<evidence type="ECO:0000313" key="1">
    <source>
        <dbReference type="EMBL" id="CAH1099854.1"/>
    </source>
</evidence>